<dbReference type="PROSITE" id="PS50920">
    <property type="entry name" value="SOLCAR"/>
    <property type="match status" value="3"/>
</dbReference>
<dbReference type="InterPro" id="IPR002067">
    <property type="entry name" value="MCP"/>
</dbReference>
<keyword evidence="6 11" id="KW-1133">Transmembrane helix</keyword>
<evidence type="ECO:0000256" key="8">
    <source>
        <dbReference type="ARBA" id="ARBA00023136"/>
    </source>
</evidence>
<sequence length="303" mass="33965">MTSPQYKHQTTFYLSQYCFLYQYRDYIAGCFGGFAQALIGQPFDTIKVRLQSSLIKINAAETIKNLIKNEGPLALYKGVGSPLICMSGVVSIQFGVFQNTINTFQKIQEIKNLPIYQTAICGAISGAVACIVLAPMEHIRIRLQVMKDSNNKSAISAFSNIFKQYGIKGVYKGFFITLMRETPAMFIYFGIYTKLLRDITQKYSENQVLVSLSPLFAGAFAGIGYWSFTYPIDTIKSKIQTDNFVGGKYKGTIDCFRQTINQQGTAQLFKGFGVANMRAVPVNAASFFLYENVKKTIESHTQY</sequence>
<dbReference type="InterPro" id="IPR023395">
    <property type="entry name" value="MCP_dom_sf"/>
</dbReference>
<dbReference type="FunCoup" id="G0QJE0">
    <property type="interactions" value="19"/>
</dbReference>
<comment type="subcellular location">
    <subcellularLocation>
        <location evidence="1">Mitochondrion membrane</location>
        <topology evidence="1">Multi-pass membrane protein</topology>
    </subcellularLocation>
</comment>
<dbReference type="Gene3D" id="1.50.40.10">
    <property type="entry name" value="Mitochondrial carrier domain"/>
    <property type="match status" value="1"/>
</dbReference>
<dbReference type="OrthoDB" id="409586at2759"/>
<evidence type="ECO:0000256" key="9">
    <source>
        <dbReference type="PROSITE-ProRule" id="PRU00282"/>
    </source>
</evidence>
<dbReference type="GeneID" id="14910860"/>
<dbReference type="PRINTS" id="PR00926">
    <property type="entry name" value="MITOCARRIER"/>
</dbReference>
<dbReference type="InterPro" id="IPR018108">
    <property type="entry name" value="MCP_transmembrane"/>
</dbReference>
<dbReference type="InParanoid" id="G0QJE0"/>
<proteinExistence type="inferred from homology"/>
<dbReference type="AlphaFoldDB" id="G0QJE0"/>
<name>G0QJE0_ICHMU</name>
<evidence type="ECO:0000313" key="13">
    <source>
        <dbReference type="Proteomes" id="UP000008983"/>
    </source>
</evidence>
<dbReference type="SUPFAM" id="SSF103506">
    <property type="entry name" value="Mitochondrial carrier"/>
    <property type="match status" value="1"/>
</dbReference>
<keyword evidence="4 9" id="KW-0812">Transmembrane</keyword>
<feature type="repeat" description="Solcar" evidence="9">
    <location>
        <begin position="113"/>
        <end position="198"/>
    </location>
</feature>
<evidence type="ECO:0000256" key="6">
    <source>
        <dbReference type="ARBA" id="ARBA00022989"/>
    </source>
</evidence>
<dbReference type="GO" id="GO:0031966">
    <property type="term" value="C:mitochondrial membrane"/>
    <property type="evidence" value="ECO:0007669"/>
    <property type="project" value="UniProtKB-SubCell"/>
</dbReference>
<keyword evidence="7" id="KW-0496">Mitochondrion</keyword>
<feature type="transmembrane region" description="Helical" evidence="11">
    <location>
        <begin position="169"/>
        <end position="189"/>
    </location>
</feature>
<feature type="transmembrane region" description="Helical" evidence="11">
    <location>
        <begin position="74"/>
        <end position="95"/>
    </location>
</feature>
<feature type="transmembrane region" description="Helical" evidence="11">
    <location>
        <begin position="209"/>
        <end position="228"/>
    </location>
</feature>
<evidence type="ECO:0000256" key="4">
    <source>
        <dbReference type="ARBA" id="ARBA00022692"/>
    </source>
</evidence>
<dbReference type="Proteomes" id="UP000008983">
    <property type="component" value="Unassembled WGS sequence"/>
</dbReference>
<keyword evidence="5" id="KW-0677">Repeat</keyword>
<dbReference type="PANTHER" id="PTHR45624">
    <property type="entry name" value="MITOCHONDRIAL BASIC AMINO ACIDS TRANSPORTER-RELATED"/>
    <property type="match status" value="1"/>
</dbReference>
<gene>
    <name evidence="12" type="ORF">IMG5_004370</name>
</gene>
<keyword evidence="13" id="KW-1185">Reference proteome</keyword>
<dbReference type="GO" id="GO:1990575">
    <property type="term" value="P:mitochondrial L-ornithine transmembrane transport"/>
    <property type="evidence" value="ECO:0007669"/>
    <property type="project" value="TreeGrafter"/>
</dbReference>
<evidence type="ECO:0000256" key="1">
    <source>
        <dbReference type="ARBA" id="ARBA00004225"/>
    </source>
</evidence>
<evidence type="ECO:0000256" key="5">
    <source>
        <dbReference type="ARBA" id="ARBA00022737"/>
    </source>
</evidence>
<dbReference type="RefSeq" id="XP_004039969.1">
    <property type="nucleotide sequence ID" value="XM_004039921.1"/>
</dbReference>
<accession>G0QJE0</accession>
<dbReference type="eggNOG" id="KOG0762">
    <property type="taxonomic scope" value="Eukaryota"/>
</dbReference>
<evidence type="ECO:0000313" key="12">
    <source>
        <dbReference type="EMBL" id="EGR34665.1"/>
    </source>
</evidence>
<organism evidence="12 13">
    <name type="scientific">Ichthyophthirius multifiliis</name>
    <name type="common">White spot disease agent</name>
    <name type="synonym">Ich</name>
    <dbReference type="NCBI Taxonomy" id="5932"/>
    <lineage>
        <taxon>Eukaryota</taxon>
        <taxon>Sar</taxon>
        <taxon>Alveolata</taxon>
        <taxon>Ciliophora</taxon>
        <taxon>Intramacronucleata</taxon>
        <taxon>Oligohymenophorea</taxon>
        <taxon>Hymenostomatida</taxon>
        <taxon>Ophryoglenina</taxon>
        <taxon>Ichthyophthirius</taxon>
    </lineage>
</organism>
<feature type="repeat" description="Solcar" evidence="9">
    <location>
        <begin position="209"/>
        <end position="296"/>
    </location>
</feature>
<dbReference type="STRING" id="857967.G0QJE0"/>
<protein>
    <submittedName>
        <fullName evidence="12">Mitochondrial carrier protein, putative</fullName>
    </submittedName>
</protein>
<evidence type="ECO:0000256" key="11">
    <source>
        <dbReference type="SAM" id="Phobius"/>
    </source>
</evidence>
<evidence type="ECO:0000256" key="2">
    <source>
        <dbReference type="ARBA" id="ARBA00006375"/>
    </source>
</evidence>
<dbReference type="GO" id="GO:0000064">
    <property type="term" value="F:L-ornithine transmembrane transporter activity"/>
    <property type="evidence" value="ECO:0007669"/>
    <property type="project" value="TreeGrafter"/>
</dbReference>
<dbReference type="OMA" id="WVTATPF"/>
<dbReference type="PANTHER" id="PTHR45624:SF12">
    <property type="entry name" value="MITOCHONDRIAL ORNITHINE TRANSPORTER 1"/>
    <property type="match status" value="1"/>
</dbReference>
<keyword evidence="3 10" id="KW-0813">Transport</keyword>
<dbReference type="InterPro" id="IPR050567">
    <property type="entry name" value="Mitochondrial_Carrier"/>
</dbReference>
<dbReference type="EMBL" id="GL983059">
    <property type="protein sequence ID" value="EGR34665.1"/>
    <property type="molecule type" value="Genomic_DNA"/>
</dbReference>
<evidence type="ECO:0000256" key="10">
    <source>
        <dbReference type="RuleBase" id="RU000488"/>
    </source>
</evidence>
<keyword evidence="8 9" id="KW-0472">Membrane</keyword>
<evidence type="ECO:0000256" key="7">
    <source>
        <dbReference type="ARBA" id="ARBA00023128"/>
    </source>
</evidence>
<feature type="repeat" description="Solcar" evidence="9">
    <location>
        <begin position="20"/>
        <end position="103"/>
    </location>
</feature>
<comment type="similarity">
    <text evidence="2 10">Belongs to the mitochondrial carrier (TC 2.A.29) family.</text>
</comment>
<dbReference type="Pfam" id="PF00153">
    <property type="entry name" value="Mito_carr"/>
    <property type="match status" value="3"/>
</dbReference>
<feature type="transmembrane region" description="Helical" evidence="11">
    <location>
        <begin position="115"/>
        <end position="136"/>
    </location>
</feature>
<evidence type="ECO:0000256" key="3">
    <source>
        <dbReference type="ARBA" id="ARBA00022448"/>
    </source>
</evidence>
<reference evidence="12 13" key="1">
    <citation type="submission" date="2011-07" db="EMBL/GenBank/DDBJ databases">
        <authorList>
            <person name="Coyne R."/>
            <person name="Brami D."/>
            <person name="Johnson J."/>
            <person name="Hostetler J."/>
            <person name="Hannick L."/>
            <person name="Clark T."/>
            <person name="Cassidy-Hanley D."/>
            <person name="Inman J."/>
        </authorList>
    </citation>
    <scope>NUCLEOTIDE SEQUENCE [LARGE SCALE GENOMIC DNA]</scope>
    <source>
        <strain evidence="12 13">G5</strain>
    </source>
</reference>